<dbReference type="Pfam" id="PF12079">
    <property type="entry name" value="DUF3558"/>
    <property type="match status" value="1"/>
</dbReference>
<organism evidence="3 4">
    <name type="scientific">Actinophytocola glycyrrhizae</name>
    <dbReference type="NCBI Taxonomy" id="2044873"/>
    <lineage>
        <taxon>Bacteria</taxon>
        <taxon>Bacillati</taxon>
        <taxon>Actinomycetota</taxon>
        <taxon>Actinomycetes</taxon>
        <taxon>Pseudonocardiales</taxon>
        <taxon>Pseudonocardiaceae</taxon>
    </lineage>
</organism>
<accession>A0ABV9S1C4</accession>
<dbReference type="Proteomes" id="UP001595859">
    <property type="component" value="Unassembled WGS sequence"/>
</dbReference>
<proteinExistence type="predicted"/>
<dbReference type="InterPro" id="IPR024520">
    <property type="entry name" value="DUF3558"/>
</dbReference>
<feature type="chain" id="PRO_5045102498" evidence="2">
    <location>
        <begin position="22"/>
        <end position="183"/>
    </location>
</feature>
<keyword evidence="2" id="KW-0732">Signal</keyword>
<comment type="caution">
    <text evidence="3">The sequence shown here is derived from an EMBL/GenBank/DDBJ whole genome shotgun (WGS) entry which is preliminary data.</text>
</comment>
<gene>
    <name evidence="3" type="ORF">ACFPCV_13005</name>
</gene>
<dbReference type="RefSeq" id="WP_378056370.1">
    <property type="nucleotide sequence ID" value="NZ_JBHSIS010000006.1"/>
</dbReference>
<evidence type="ECO:0000313" key="4">
    <source>
        <dbReference type="Proteomes" id="UP001595859"/>
    </source>
</evidence>
<feature type="signal peptide" evidence="2">
    <location>
        <begin position="1"/>
        <end position="21"/>
    </location>
</feature>
<name>A0ABV9S1C4_9PSEU</name>
<protein>
    <submittedName>
        <fullName evidence="3">DUF3558 domain-containing protein</fullName>
    </submittedName>
</protein>
<keyword evidence="4" id="KW-1185">Reference proteome</keyword>
<evidence type="ECO:0000313" key="3">
    <source>
        <dbReference type="EMBL" id="MFC4854426.1"/>
    </source>
</evidence>
<feature type="region of interest" description="Disordered" evidence="1">
    <location>
        <begin position="19"/>
        <end position="53"/>
    </location>
</feature>
<dbReference type="EMBL" id="JBHSIS010000006">
    <property type="protein sequence ID" value="MFC4854426.1"/>
    <property type="molecule type" value="Genomic_DNA"/>
</dbReference>
<reference evidence="4" key="1">
    <citation type="journal article" date="2019" name="Int. J. Syst. Evol. Microbiol.">
        <title>The Global Catalogue of Microorganisms (GCM) 10K type strain sequencing project: providing services to taxonomists for standard genome sequencing and annotation.</title>
        <authorList>
            <consortium name="The Broad Institute Genomics Platform"/>
            <consortium name="The Broad Institute Genome Sequencing Center for Infectious Disease"/>
            <person name="Wu L."/>
            <person name="Ma J."/>
        </authorList>
    </citation>
    <scope>NUCLEOTIDE SEQUENCE [LARGE SCALE GENOMIC DNA]</scope>
    <source>
        <strain evidence="4">ZS-22-S1</strain>
    </source>
</reference>
<evidence type="ECO:0000256" key="1">
    <source>
        <dbReference type="SAM" id="MobiDB-lite"/>
    </source>
</evidence>
<sequence length="183" mass="18788">MAAVLSAAMLVALAACNSATAGEPKPTGSESQSSEDATTNASSESEEPDYSLARLCELISPEEAQQFGGSAEGEKGNSLNDGHAICKWSDAMSLIVGFQEGVSATDPDTGPDITNTPTTIDGLPAMQSLKTDPAVICEVMVDLPSGKMFTSSAAVLSAGEGKYDACQVATQLANLIIPRVKDQ</sequence>
<evidence type="ECO:0000256" key="2">
    <source>
        <dbReference type="SAM" id="SignalP"/>
    </source>
</evidence>
<feature type="compositionally biased region" description="Polar residues" evidence="1">
    <location>
        <begin position="28"/>
        <end position="43"/>
    </location>
</feature>